<protein>
    <submittedName>
        <fullName evidence="4">DOCK6_7_8</fullName>
    </submittedName>
</protein>
<dbReference type="PANTHER" id="PTHR23317:SF76">
    <property type="entry name" value="LD20667P"/>
    <property type="match status" value="1"/>
</dbReference>
<evidence type="ECO:0000256" key="1">
    <source>
        <dbReference type="PROSITE-ProRule" id="PRU00984"/>
    </source>
</evidence>
<dbReference type="PANTHER" id="PTHR23317">
    <property type="entry name" value="DEDICATOR OF CYTOKINESIS DOCK"/>
    <property type="match status" value="1"/>
</dbReference>
<evidence type="ECO:0000313" key="5">
    <source>
        <dbReference type="Proteomes" id="UP000597762"/>
    </source>
</evidence>
<feature type="region of interest" description="Disordered" evidence="2">
    <location>
        <begin position="155"/>
        <end position="183"/>
    </location>
</feature>
<comment type="caution">
    <text evidence="4">The sequence shown here is derived from an EMBL/GenBank/DDBJ whole genome shotgun (WGS) entry which is preliminary data.</text>
</comment>
<dbReference type="Pfam" id="PF20422">
    <property type="entry name" value="DHR-2_Lobe_B"/>
    <property type="match status" value="1"/>
</dbReference>
<accession>A0A812D4K4</accession>
<evidence type="ECO:0000256" key="2">
    <source>
        <dbReference type="SAM" id="MobiDB-lite"/>
    </source>
</evidence>
<dbReference type="InterPro" id="IPR027357">
    <property type="entry name" value="DOCKER_dom"/>
</dbReference>
<reference evidence="4" key="1">
    <citation type="submission" date="2021-01" db="EMBL/GenBank/DDBJ databases">
        <authorList>
            <person name="Li R."/>
            <person name="Bekaert M."/>
        </authorList>
    </citation>
    <scope>NUCLEOTIDE SEQUENCE</scope>
    <source>
        <strain evidence="4">Farmed</strain>
    </source>
</reference>
<dbReference type="AlphaFoldDB" id="A0A812D4K4"/>
<gene>
    <name evidence="4" type="ORF">SPHA_46516</name>
</gene>
<dbReference type="GO" id="GO:0005085">
    <property type="term" value="F:guanyl-nucleotide exchange factor activity"/>
    <property type="evidence" value="ECO:0007669"/>
    <property type="project" value="InterPro"/>
</dbReference>
<dbReference type="EMBL" id="CAHIKZ030002457">
    <property type="protein sequence ID" value="CAE1287284.1"/>
    <property type="molecule type" value="Genomic_DNA"/>
</dbReference>
<sequence>MTYFEKNYNIKRFMYATPFTQNGLSPPYLFQIILSPIEVAIEDVVKKTKELALALNQEPTDPKMLQMVLQGCIGTTVNQGPVEVALVFLQEVAEGKQVPSKHHNKLRLCFKEFLKRCWDALLRNKSLITSEQKEYQREMERTYYSIRDKLSPMISSSTATLKRAKHKSKDKTKKIHSPSSSFV</sequence>
<feature type="compositionally biased region" description="Basic residues" evidence="2">
    <location>
        <begin position="162"/>
        <end position="176"/>
    </location>
</feature>
<evidence type="ECO:0000313" key="4">
    <source>
        <dbReference type="EMBL" id="CAE1287284.1"/>
    </source>
</evidence>
<dbReference type="InterPro" id="IPR046770">
    <property type="entry name" value="DOCKER_Lobe_B"/>
</dbReference>
<dbReference type="PROSITE" id="PS51651">
    <property type="entry name" value="DOCKER"/>
    <property type="match status" value="1"/>
</dbReference>
<comment type="similarity">
    <text evidence="1">Belongs to the DOCK family.</text>
</comment>
<evidence type="ECO:0000259" key="3">
    <source>
        <dbReference type="PROSITE" id="PS51651"/>
    </source>
</evidence>
<dbReference type="InterPro" id="IPR043162">
    <property type="entry name" value="DOCK_C_lobe_C"/>
</dbReference>
<organism evidence="4 5">
    <name type="scientific">Acanthosepion pharaonis</name>
    <name type="common">Pharaoh cuttlefish</name>
    <name type="synonym">Sepia pharaonis</name>
    <dbReference type="NCBI Taxonomy" id="158019"/>
    <lineage>
        <taxon>Eukaryota</taxon>
        <taxon>Metazoa</taxon>
        <taxon>Spiralia</taxon>
        <taxon>Lophotrochozoa</taxon>
        <taxon>Mollusca</taxon>
        <taxon>Cephalopoda</taxon>
        <taxon>Coleoidea</taxon>
        <taxon>Decapodiformes</taxon>
        <taxon>Sepiida</taxon>
        <taxon>Sepiina</taxon>
        <taxon>Sepiidae</taxon>
        <taxon>Acanthosepion</taxon>
    </lineage>
</organism>
<dbReference type="Pfam" id="PF20421">
    <property type="entry name" value="DHR-2_Lobe_C"/>
    <property type="match status" value="1"/>
</dbReference>
<proteinExistence type="inferred from homology"/>
<dbReference type="InterPro" id="IPR046773">
    <property type="entry name" value="DOCKER_Lobe_C"/>
</dbReference>
<keyword evidence="5" id="KW-1185">Reference proteome</keyword>
<dbReference type="Proteomes" id="UP000597762">
    <property type="component" value="Unassembled WGS sequence"/>
</dbReference>
<feature type="domain" description="DOCKER" evidence="3">
    <location>
        <begin position="1"/>
        <end position="159"/>
    </location>
</feature>
<dbReference type="GO" id="GO:0007264">
    <property type="term" value="P:small GTPase-mediated signal transduction"/>
    <property type="evidence" value="ECO:0007669"/>
    <property type="project" value="InterPro"/>
</dbReference>
<dbReference type="InterPro" id="IPR026791">
    <property type="entry name" value="DOCK"/>
</dbReference>
<dbReference type="FunFam" id="1.20.58.740:FF:000002">
    <property type="entry name" value="Dedicator of cytokinesis protein 7"/>
    <property type="match status" value="1"/>
</dbReference>
<dbReference type="OrthoDB" id="47328at2759"/>
<dbReference type="Gene3D" id="1.20.58.740">
    <property type="match status" value="1"/>
</dbReference>
<name>A0A812D4K4_ACAPH</name>